<dbReference type="AlphaFoldDB" id="A0A645DGT7"/>
<gene>
    <name evidence="1" type="ORF">SDC9_134892</name>
</gene>
<sequence>MKQITLNLSETIEKLNEISSDNMDFVELSFSDFCVDQDEVFPAFVNFCGIDKDGLYKDYSSIDSVSIPEFV</sequence>
<evidence type="ECO:0000313" key="1">
    <source>
        <dbReference type="EMBL" id="MPM87792.1"/>
    </source>
</evidence>
<reference evidence="1" key="1">
    <citation type="submission" date="2019-08" db="EMBL/GenBank/DDBJ databases">
        <authorList>
            <person name="Kucharzyk K."/>
            <person name="Murdoch R.W."/>
            <person name="Higgins S."/>
            <person name="Loffler F."/>
        </authorList>
    </citation>
    <scope>NUCLEOTIDE SEQUENCE</scope>
</reference>
<organism evidence="1">
    <name type="scientific">bioreactor metagenome</name>
    <dbReference type="NCBI Taxonomy" id="1076179"/>
    <lineage>
        <taxon>unclassified sequences</taxon>
        <taxon>metagenomes</taxon>
        <taxon>ecological metagenomes</taxon>
    </lineage>
</organism>
<protein>
    <submittedName>
        <fullName evidence="1">Uncharacterized protein</fullName>
    </submittedName>
</protein>
<dbReference type="EMBL" id="VSSQ01035547">
    <property type="protein sequence ID" value="MPM87792.1"/>
    <property type="molecule type" value="Genomic_DNA"/>
</dbReference>
<accession>A0A645DGT7</accession>
<name>A0A645DGT7_9ZZZZ</name>
<proteinExistence type="predicted"/>
<comment type="caution">
    <text evidence="1">The sequence shown here is derived from an EMBL/GenBank/DDBJ whole genome shotgun (WGS) entry which is preliminary data.</text>
</comment>